<protein>
    <submittedName>
        <fullName evidence="2">Uncharacterized protein</fullName>
    </submittedName>
</protein>
<organism evidence="2 3">
    <name type="scientific">Lucilia cuprina</name>
    <name type="common">Green bottle fly</name>
    <name type="synonym">Australian sheep blowfly</name>
    <dbReference type="NCBI Taxonomy" id="7375"/>
    <lineage>
        <taxon>Eukaryota</taxon>
        <taxon>Metazoa</taxon>
        <taxon>Ecdysozoa</taxon>
        <taxon>Arthropoda</taxon>
        <taxon>Hexapoda</taxon>
        <taxon>Insecta</taxon>
        <taxon>Pterygota</taxon>
        <taxon>Neoptera</taxon>
        <taxon>Endopterygota</taxon>
        <taxon>Diptera</taxon>
        <taxon>Brachycera</taxon>
        <taxon>Muscomorpha</taxon>
        <taxon>Oestroidea</taxon>
        <taxon>Calliphoridae</taxon>
        <taxon>Luciliinae</taxon>
        <taxon>Lucilia</taxon>
    </lineage>
</organism>
<feature type="region of interest" description="Disordered" evidence="1">
    <location>
        <begin position="131"/>
        <end position="151"/>
    </location>
</feature>
<evidence type="ECO:0000256" key="1">
    <source>
        <dbReference type="SAM" id="MobiDB-lite"/>
    </source>
</evidence>
<dbReference type="AlphaFoldDB" id="A0A0L0CR83"/>
<dbReference type="EMBL" id="JRES01000032">
    <property type="protein sequence ID" value="KNC34746.1"/>
    <property type="molecule type" value="Genomic_DNA"/>
</dbReference>
<feature type="compositionally biased region" description="Basic and acidic residues" evidence="1">
    <location>
        <begin position="490"/>
        <end position="512"/>
    </location>
</feature>
<feature type="compositionally biased region" description="Polar residues" evidence="1">
    <location>
        <begin position="479"/>
        <end position="489"/>
    </location>
</feature>
<feature type="compositionally biased region" description="Polar residues" evidence="1">
    <location>
        <begin position="139"/>
        <end position="150"/>
    </location>
</feature>
<evidence type="ECO:0000313" key="2">
    <source>
        <dbReference type="EMBL" id="KNC34746.1"/>
    </source>
</evidence>
<feature type="compositionally biased region" description="Basic and acidic residues" evidence="1">
    <location>
        <begin position="615"/>
        <end position="634"/>
    </location>
</feature>
<feature type="region of interest" description="Disordered" evidence="1">
    <location>
        <begin position="450"/>
        <end position="562"/>
    </location>
</feature>
<feature type="compositionally biased region" description="Basic and acidic residues" evidence="1">
    <location>
        <begin position="451"/>
        <end position="462"/>
    </location>
</feature>
<feature type="compositionally biased region" description="Basic residues" evidence="1">
    <location>
        <begin position="635"/>
        <end position="648"/>
    </location>
</feature>
<name>A0A0L0CR83_LUCCU</name>
<dbReference type="OrthoDB" id="8008330at2759"/>
<sequence length="677" mass="78585">MNLNIETILDFYTYKNKKILCQIKVTPSTNFKLNKTCRCLSQKQWNTFDKELEKIIITNDDWNDEKCRKFNLNSSIEVKVQKSKLSLKDFYKCLGAIKDFEKNVTDGLEENYVLECLIDFQLEVSLDTSHESQEYEPQIKTTPDKLSSPLSYEPYTPSKKKYQADNVDTIKRPRVDLLECHEDTYSPKPIFPIAEGEALLIDTIPKYTPAPIKKSTNSTELKKSQDLDKIIVETGEKIESLRSKLKKKSEKAECEYIPKSQEFAVVDVPVYIPTPIGETTQRTSFKSDYNLKRHRKRSKTIDEFPGLQLDEKINEKLQTINEYINSNKTLYQYEDKKFKKRSKTIDEIPAGFAVNNEKIKIMSEVNKSKEQKSTFKQNICKSKEKVNTLEKITETDFPVYDPTAITEDTWQPKVNKSDHHFTKHKKRSNTIDEFPGQIYKKNYKNNNDYIISKDKLNPDDSKHSRKRSRTIDEIPNGLDVNNENQVSKNLQEENNGKSTDKNTPDKIRESKRNVNKTSPKTNKTPQKANKEKKSEKSKIRPNSTCKDEKLTTPNETNKKSSKIFTEENINKFNNNVKIANTSISSAVEPDLDTTPPKIYKREITQENSPDIKKALRRSERPPSKPKRLLEEQHKLLKSNKPKKLKTSPKNKELFGTDDEDDDDHFKNNNFVCVPDNI</sequence>
<evidence type="ECO:0000313" key="3">
    <source>
        <dbReference type="Proteomes" id="UP000037069"/>
    </source>
</evidence>
<comment type="caution">
    <text evidence="2">The sequence shown here is derived from an EMBL/GenBank/DDBJ whole genome shotgun (WGS) entry which is preliminary data.</text>
</comment>
<gene>
    <name evidence="2" type="ORF">FF38_01908</name>
</gene>
<keyword evidence="3" id="KW-1185">Reference proteome</keyword>
<dbReference type="Proteomes" id="UP000037069">
    <property type="component" value="Unassembled WGS sequence"/>
</dbReference>
<accession>A0A0L0CR83</accession>
<reference evidence="2 3" key="1">
    <citation type="journal article" date="2015" name="Nat. Commun.">
        <title>Lucilia cuprina genome unlocks parasitic fly biology to underpin future interventions.</title>
        <authorList>
            <person name="Anstead C.A."/>
            <person name="Korhonen P.K."/>
            <person name="Young N.D."/>
            <person name="Hall R.S."/>
            <person name="Jex A.R."/>
            <person name="Murali S.C."/>
            <person name="Hughes D.S."/>
            <person name="Lee S.F."/>
            <person name="Perry T."/>
            <person name="Stroehlein A.J."/>
            <person name="Ansell B.R."/>
            <person name="Breugelmans B."/>
            <person name="Hofmann A."/>
            <person name="Qu J."/>
            <person name="Dugan S."/>
            <person name="Lee S.L."/>
            <person name="Chao H."/>
            <person name="Dinh H."/>
            <person name="Han Y."/>
            <person name="Doddapaneni H.V."/>
            <person name="Worley K.C."/>
            <person name="Muzny D.M."/>
            <person name="Ioannidis P."/>
            <person name="Waterhouse R.M."/>
            <person name="Zdobnov E.M."/>
            <person name="James P.J."/>
            <person name="Bagnall N.H."/>
            <person name="Kotze A.C."/>
            <person name="Gibbs R.A."/>
            <person name="Richards S."/>
            <person name="Batterham P."/>
            <person name="Gasser R.B."/>
        </authorList>
    </citation>
    <scope>NUCLEOTIDE SEQUENCE [LARGE SCALE GENOMIC DNA]</scope>
    <source>
        <strain evidence="2 3">LS</strain>
        <tissue evidence="2">Full body</tissue>
    </source>
</reference>
<feature type="compositionally biased region" description="Polar residues" evidence="1">
    <location>
        <begin position="515"/>
        <end position="527"/>
    </location>
</feature>
<proteinExistence type="predicted"/>
<feature type="compositionally biased region" description="Basic and acidic residues" evidence="1">
    <location>
        <begin position="528"/>
        <end position="538"/>
    </location>
</feature>
<feature type="region of interest" description="Disordered" evidence="1">
    <location>
        <begin position="615"/>
        <end position="677"/>
    </location>
</feature>